<protein>
    <recommendedName>
        <fullName evidence="4">Secreted protein</fullName>
    </recommendedName>
</protein>
<keyword evidence="1" id="KW-0732">Signal</keyword>
<feature type="signal peptide" evidence="1">
    <location>
        <begin position="1"/>
        <end position="34"/>
    </location>
</feature>
<sequence>MAHRRRNPVHTNIITSFIILISSVVHSPRAPACAACPLNLLFPLRFFAPHPHLSILTRKSVTHHYTQLLSGGNEINKIIKTTTSSFGAKHSGQCGRGVVVQTIMPIALASAQEVCV</sequence>
<proteinExistence type="predicted"/>
<comment type="caution">
    <text evidence="2">The sequence shown here is derived from an EMBL/GenBank/DDBJ whole genome shotgun (WGS) entry which is preliminary data.</text>
</comment>
<keyword evidence="3" id="KW-1185">Reference proteome</keyword>
<dbReference type="AlphaFoldDB" id="A0AAV1N1P8"/>
<gene>
    <name evidence="2" type="ORF">FSCOSCO3_A037691</name>
</gene>
<evidence type="ECO:0000313" key="3">
    <source>
        <dbReference type="Proteomes" id="UP001314229"/>
    </source>
</evidence>
<accession>A0AAV1N1P8</accession>
<reference evidence="2 3" key="1">
    <citation type="submission" date="2024-01" db="EMBL/GenBank/DDBJ databases">
        <authorList>
            <person name="Alioto T."/>
            <person name="Alioto T."/>
            <person name="Gomez Garrido J."/>
        </authorList>
    </citation>
    <scope>NUCLEOTIDE SEQUENCE [LARGE SCALE GENOMIC DNA]</scope>
</reference>
<evidence type="ECO:0000256" key="1">
    <source>
        <dbReference type="SAM" id="SignalP"/>
    </source>
</evidence>
<evidence type="ECO:0008006" key="4">
    <source>
        <dbReference type="Google" id="ProtNLM"/>
    </source>
</evidence>
<organism evidence="2 3">
    <name type="scientific">Scomber scombrus</name>
    <name type="common">Atlantic mackerel</name>
    <name type="synonym">Scomber vernalis</name>
    <dbReference type="NCBI Taxonomy" id="13677"/>
    <lineage>
        <taxon>Eukaryota</taxon>
        <taxon>Metazoa</taxon>
        <taxon>Chordata</taxon>
        <taxon>Craniata</taxon>
        <taxon>Vertebrata</taxon>
        <taxon>Euteleostomi</taxon>
        <taxon>Actinopterygii</taxon>
        <taxon>Neopterygii</taxon>
        <taxon>Teleostei</taxon>
        <taxon>Neoteleostei</taxon>
        <taxon>Acanthomorphata</taxon>
        <taxon>Pelagiaria</taxon>
        <taxon>Scombriformes</taxon>
        <taxon>Scombridae</taxon>
        <taxon>Scomber</taxon>
    </lineage>
</organism>
<dbReference type="Proteomes" id="UP001314229">
    <property type="component" value="Unassembled WGS sequence"/>
</dbReference>
<feature type="chain" id="PRO_5043494519" description="Secreted protein" evidence="1">
    <location>
        <begin position="35"/>
        <end position="116"/>
    </location>
</feature>
<evidence type="ECO:0000313" key="2">
    <source>
        <dbReference type="EMBL" id="CAK6953198.1"/>
    </source>
</evidence>
<dbReference type="EMBL" id="CAWUFR010000012">
    <property type="protein sequence ID" value="CAK6953198.1"/>
    <property type="molecule type" value="Genomic_DNA"/>
</dbReference>
<name>A0AAV1N1P8_SCOSC</name>